<dbReference type="Pfam" id="PF01869">
    <property type="entry name" value="BcrAD_BadFG"/>
    <property type="match status" value="2"/>
</dbReference>
<evidence type="ECO:0000256" key="4">
    <source>
        <dbReference type="ARBA" id="ARBA00023014"/>
    </source>
</evidence>
<proteinExistence type="predicted"/>
<feature type="compositionally biased region" description="Low complexity" evidence="5">
    <location>
        <begin position="114"/>
        <end position="124"/>
    </location>
</feature>
<keyword evidence="4" id="KW-0411">Iron-sulfur</keyword>
<reference evidence="8 9" key="1">
    <citation type="journal article" date="2021" name="bioRxiv">
        <title>Unique metabolic strategies in Hadean analogues reveal hints for primordial physiology.</title>
        <authorList>
            <person name="Nobu M.K."/>
            <person name="Nakai R."/>
            <person name="Tamazawa S."/>
            <person name="Mori H."/>
            <person name="Toyoda A."/>
            <person name="Ijiri A."/>
            <person name="Suzuki S."/>
            <person name="Kurokawa K."/>
            <person name="Kamagata Y."/>
            <person name="Tamaki H."/>
        </authorList>
    </citation>
    <scope>NUCLEOTIDE SEQUENCE [LARGE SCALE GENOMIC DNA]</scope>
    <source>
        <strain evidence="8">BS525</strain>
    </source>
</reference>
<comment type="cofactor">
    <cofactor evidence="1">
        <name>[4Fe-4S] cluster</name>
        <dbReference type="ChEBI" id="CHEBI:49883"/>
    </cofactor>
</comment>
<evidence type="ECO:0000256" key="5">
    <source>
        <dbReference type="SAM" id="MobiDB-lite"/>
    </source>
</evidence>
<dbReference type="InterPro" id="IPR018709">
    <property type="entry name" value="CoA_activase_DUF2229"/>
</dbReference>
<feature type="compositionally biased region" description="Basic and acidic residues" evidence="5">
    <location>
        <begin position="125"/>
        <end position="134"/>
    </location>
</feature>
<feature type="domain" description="ATPase BadF/BadG/BcrA/BcrD type" evidence="6">
    <location>
        <begin position="370"/>
        <end position="628"/>
    </location>
</feature>
<dbReference type="EC" id="3.-.-.-" evidence="8"/>
<keyword evidence="8" id="KW-0378">Hydrolase</keyword>
<dbReference type="CDD" id="cd24034">
    <property type="entry name" value="ASKHA_NBD_O66634-like_rpt1"/>
    <property type="match status" value="1"/>
</dbReference>
<gene>
    <name evidence="8" type="primary">hadI</name>
    <name evidence="8" type="ORF">DDT42_01267</name>
</gene>
<dbReference type="SUPFAM" id="SSF53067">
    <property type="entry name" value="Actin-like ATPase domain"/>
    <property type="match status" value="2"/>
</dbReference>
<evidence type="ECO:0000259" key="6">
    <source>
        <dbReference type="Pfam" id="PF01869"/>
    </source>
</evidence>
<dbReference type="InterPro" id="IPR002731">
    <property type="entry name" value="ATPase_BadF"/>
</dbReference>
<dbReference type="Proteomes" id="UP000811545">
    <property type="component" value="Unassembled WGS sequence"/>
</dbReference>
<evidence type="ECO:0000256" key="3">
    <source>
        <dbReference type="ARBA" id="ARBA00023004"/>
    </source>
</evidence>
<dbReference type="InterPro" id="IPR043129">
    <property type="entry name" value="ATPase_NBD"/>
</dbReference>
<evidence type="ECO:0000259" key="7">
    <source>
        <dbReference type="Pfam" id="PF09989"/>
    </source>
</evidence>
<evidence type="ECO:0000256" key="2">
    <source>
        <dbReference type="ARBA" id="ARBA00022723"/>
    </source>
</evidence>
<dbReference type="GO" id="GO:0016787">
    <property type="term" value="F:hydrolase activity"/>
    <property type="evidence" value="ECO:0007669"/>
    <property type="project" value="UniProtKB-KW"/>
</dbReference>
<name>A0A9E2BGZ1_PSYF1</name>
<dbReference type="InterPro" id="IPR051805">
    <property type="entry name" value="Dehydratase_Activator_Redct"/>
</dbReference>
<dbReference type="GO" id="GO:0051536">
    <property type="term" value="F:iron-sulfur cluster binding"/>
    <property type="evidence" value="ECO:0007669"/>
    <property type="project" value="UniProtKB-KW"/>
</dbReference>
<sequence length="1481" mass="165260">MEILVGIDIGSDTIKAALIIDGKITRFEPAKISGKPIDRLLEVIKNIQETGGISDNEVLFGLTGSSAGKVAEILGLNPVPEPEALSAAFNYYSPGTRNIIEIGAETQKYLTLSTLPSPSSSLRPPGEEIRDENGPSHQGRREKRENVPTTWKEEENKEEVEARVGDAVTSNNLFLSDIILGGKCAGGTGFFLDYMHKRLNFNSFEDFVQTGLSVESPAGISGRCAVFAESDVVHHYQKGMPKERIVAGIHKAVARNYKSLIRKGEVPQGKVAFIGGVSQNPCLEKYLTAELELSLDQLFVPELSLTMGALGAALKAEERFHLSRVRDTLERQTRIPFEYENTNPITLKKSIILEEPSRSDIQGKVGLASLGVDIGSVSTKAVVIARIGNQFCVLGSHYRRTEGNPVEAVKKALEVIYQEIKEKGIILEKTVAATTGSGRYLTGYFVGANHIINEITAQAWGVNVYIKDKDLTIFEIGGQDSKFIRMREGLVTDFEMNWACAAGTGALIEKHAKNLDIPIEEFGDYALKGTKPPIINGTCAVFAESALLYFQQNNVSIEDLSAGACLASVSNYLVKVVRNRSLGEKVAFQGAVAFNKGMVGAFETLLNRPILVPPYPHLTGAIGAARIALEEAEEKESISKFRGFEEIIGATYNLSSFQCKRCGNECQVNKFEAGKEFFFQGDRCDHYSGAQKGRSKGENLSDLFKWREELTLNIYSEYKKKGNGSPLKPKRVGIPQGLLFNDYYPFFQAFFEELGLEVVPSRRTNKEIISLGIEKTISEPCFPVKVAHGHAASLLEETLDFLFLPMISGEKPMGSYKTCITCPYIHAAPDMLRHALGIDNLNIKLLSPTFHFNWGYKHLLSVLSELGKELNKNPRDIKRALDQALLVLEDFRERIKKKGEEVLGGLIEGKGAGEERVFVIIGKPYAVYDPLLNMDIGKKIRDEGYFAVPLDFLPLEEEDLSDSFENLYPAQGQKELSAARYISRNKNLHAVVITYFGCGSDAFLDQFFKEELNQAYLTIQIDEHTSDTGVLTRIQAYLASISSKEAKKEKLEIKTQAKMLTEIKGRRLWVPYMSEVSTILAAVMRARGIDAQVLKRSPDPALSLAREVIHGDVCIPMLYSTEDMLYRATSKDFDPEKEAFFQGKAEGPCRYGMYYMLQKILLNRIHKNVDIVSINNANVSKGLGMGTLLLTFDALLAHDQLEKMLHHTRPYELNKGDTERVFHKYIGILCKEVLKPEYRWNSGIDYVKIASGRHLEGMEELLHAASREFERIPKHNKSLSHIGLVGEFFVRCHFPSNQDIIRKVEALGGEVWLAPASEFLIYANYISEYFAGKAWKHLGKYDSLLRKVNLHILNHLATREEHHLFSATLPYMRGFEEIPAKTLVEYGSIYMSKDFGGEAICSLGKSEDFACRGLDGVVSVIPFNCMPGLIVAAISREIRRNHQNLPFLTVDYDGFTDAIKDQQLVIFMSQVKERLKLRNRL</sequence>
<feature type="domain" description="ATPase BadF/BadG/BcrA/BcrD type" evidence="6">
    <location>
        <begin position="178"/>
        <end position="316"/>
    </location>
</feature>
<comment type="caution">
    <text evidence="8">The sequence shown here is derived from an EMBL/GenBank/DDBJ whole genome shotgun (WGS) entry which is preliminary data.</text>
</comment>
<dbReference type="PANTHER" id="PTHR32329">
    <property type="entry name" value="BIFUNCTIONAL PROTEIN [INCLUDES 2-HYDROXYACYL-COA DEHYDRATASE (N-TER) AND ITS ACTIVATOR DOMAIN (C_TERM)-RELATED"/>
    <property type="match status" value="1"/>
</dbReference>
<keyword evidence="2" id="KW-0479">Metal-binding</keyword>
<dbReference type="InterPro" id="IPR008275">
    <property type="entry name" value="CoA_E_activase_dom"/>
</dbReference>
<dbReference type="EMBL" id="QLTW01000087">
    <property type="protein sequence ID" value="MBT9145396.1"/>
    <property type="molecule type" value="Genomic_DNA"/>
</dbReference>
<organism evidence="8 9">
    <name type="scientific">Psychracetigena formicireducens</name>
    <dbReference type="NCBI Taxonomy" id="2986056"/>
    <lineage>
        <taxon>Bacteria</taxon>
        <taxon>Bacillati</taxon>
        <taxon>Candidatus Lithacetigenota</taxon>
        <taxon>Candidatus Psychracetigena</taxon>
    </lineage>
</organism>
<feature type="region of interest" description="Disordered" evidence="5">
    <location>
        <begin position="114"/>
        <end position="150"/>
    </location>
</feature>
<evidence type="ECO:0000256" key="1">
    <source>
        <dbReference type="ARBA" id="ARBA00001966"/>
    </source>
</evidence>
<evidence type="ECO:0000313" key="8">
    <source>
        <dbReference type="EMBL" id="MBT9145396.1"/>
    </source>
</evidence>
<dbReference type="NCBIfam" id="TIGR00241">
    <property type="entry name" value="CoA_E_activ"/>
    <property type="match status" value="1"/>
</dbReference>
<evidence type="ECO:0000313" key="9">
    <source>
        <dbReference type="Proteomes" id="UP000811545"/>
    </source>
</evidence>
<dbReference type="CDD" id="cd24035">
    <property type="entry name" value="ASKHA_NBD_O66634-like_rpt2"/>
    <property type="match status" value="1"/>
</dbReference>
<accession>A0A9E2BGZ1</accession>
<dbReference type="Pfam" id="PF09989">
    <property type="entry name" value="DUF2229"/>
    <property type="match status" value="1"/>
</dbReference>
<dbReference type="PANTHER" id="PTHR32329:SF7">
    <property type="entry name" value="ACTIVATOR OF 2-HYDROXYACYL-COA-HYDRATASE"/>
    <property type="match status" value="1"/>
</dbReference>
<feature type="domain" description="DUF2229" evidence="7">
    <location>
        <begin position="731"/>
        <end position="952"/>
    </location>
</feature>
<protein>
    <submittedName>
        <fullName evidence="8">2-hydroxyisocaproyl-CoA dehydratase activator</fullName>
        <ecNumber evidence="8">3.-.-.-</ecNumber>
    </submittedName>
</protein>
<keyword evidence="3" id="KW-0408">Iron</keyword>
<dbReference type="GO" id="GO:0046872">
    <property type="term" value="F:metal ion binding"/>
    <property type="evidence" value="ECO:0007669"/>
    <property type="project" value="UniProtKB-KW"/>
</dbReference>
<dbReference type="Gene3D" id="3.30.420.40">
    <property type="match status" value="4"/>
</dbReference>